<organism evidence="2 3">
    <name type="scientific">Actinoplanes couchii</name>
    <dbReference type="NCBI Taxonomy" id="403638"/>
    <lineage>
        <taxon>Bacteria</taxon>
        <taxon>Bacillati</taxon>
        <taxon>Actinomycetota</taxon>
        <taxon>Actinomycetes</taxon>
        <taxon>Micromonosporales</taxon>
        <taxon>Micromonosporaceae</taxon>
        <taxon>Actinoplanes</taxon>
    </lineage>
</organism>
<feature type="transmembrane region" description="Helical" evidence="1">
    <location>
        <begin position="52"/>
        <end position="70"/>
    </location>
</feature>
<feature type="transmembrane region" description="Helical" evidence="1">
    <location>
        <begin position="366"/>
        <end position="387"/>
    </location>
</feature>
<name>A0ABQ3XHW3_9ACTN</name>
<feature type="transmembrane region" description="Helical" evidence="1">
    <location>
        <begin position="339"/>
        <end position="360"/>
    </location>
</feature>
<dbReference type="Gene3D" id="1.20.1250.20">
    <property type="entry name" value="MFS general substrate transporter like domains"/>
    <property type="match status" value="1"/>
</dbReference>
<dbReference type="InterPro" id="IPR011701">
    <property type="entry name" value="MFS"/>
</dbReference>
<feature type="transmembrane region" description="Helical" evidence="1">
    <location>
        <begin position="282"/>
        <end position="300"/>
    </location>
</feature>
<dbReference type="Pfam" id="PF07690">
    <property type="entry name" value="MFS_1"/>
    <property type="match status" value="1"/>
</dbReference>
<dbReference type="RefSeq" id="WP_203801630.1">
    <property type="nucleotide sequence ID" value="NZ_BAAAQE010000019.1"/>
</dbReference>
<dbReference type="Proteomes" id="UP000612282">
    <property type="component" value="Unassembled WGS sequence"/>
</dbReference>
<protein>
    <submittedName>
        <fullName evidence="2">MFS transporter</fullName>
    </submittedName>
</protein>
<evidence type="ECO:0000313" key="3">
    <source>
        <dbReference type="Proteomes" id="UP000612282"/>
    </source>
</evidence>
<proteinExistence type="predicted"/>
<keyword evidence="3" id="KW-1185">Reference proteome</keyword>
<feature type="transmembrane region" description="Helical" evidence="1">
    <location>
        <begin position="82"/>
        <end position="103"/>
    </location>
</feature>
<feature type="transmembrane region" description="Helical" evidence="1">
    <location>
        <begin position="172"/>
        <end position="189"/>
    </location>
</feature>
<sequence length="392" mass="39905">MEPTTVTEQTVRSPGPLIRWQASNSTFGVPQAAAPIAFALVALPVTGSAETGAAMVFVMTAAQVLGSVPVTRFGNRFDSVRYLRVLVAVRTVAFAAVAVLAAAAAPYPFLLAAAAAAGVVTGAAHGYQRMLLNRLVEPGRLPRALGVAATLNELTFAASPVLASLLGAVSPVWAMVVVTVLGAGPMFLMPGASRRGGTGPAEVAPPVSPRQPIPREAFLWLFCAAACSSAVAAVEVGAVSFALAFGLAPGLAFVFALVLCAGSVTGGVWISVRNRVLQPRTVVIMLAVAIGCSVLILTGGHLATTLAGAAVLGFLLPQFGTFYSLSLDRLAPANRRAEIFALQRTAGSLGVITISGLLALTGLHTALAVSLALLGVAFLLAALRPALISPQK</sequence>
<feature type="transmembrane region" description="Helical" evidence="1">
    <location>
        <begin position="306"/>
        <end position="327"/>
    </location>
</feature>
<keyword evidence="1" id="KW-0472">Membrane</keyword>
<dbReference type="EMBL" id="BOMG01000080">
    <property type="protein sequence ID" value="GID58081.1"/>
    <property type="molecule type" value="Genomic_DNA"/>
</dbReference>
<dbReference type="SUPFAM" id="SSF103473">
    <property type="entry name" value="MFS general substrate transporter"/>
    <property type="match status" value="1"/>
</dbReference>
<gene>
    <name evidence="2" type="ORF">Aco03nite_064850</name>
</gene>
<keyword evidence="1" id="KW-1133">Transmembrane helix</keyword>
<evidence type="ECO:0000256" key="1">
    <source>
        <dbReference type="SAM" id="Phobius"/>
    </source>
</evidence>
<comment type="caution">
    <text evidence="2">The sequence shown here is derived from an EMBL/GenBank/DDBJ whole genome shotgun (WGS) entry which is preliminary data.</text>
</comment>
<dbReference type="InterPro" id="IPR036259">
    <property type="entry name" value="MFS_trans_sf"/>
</dbReference>
<feature type="transmembrane region" description="Helical" evidence="1">
    <location>
        <begin position="27"/>
        <end position="46"/>
    </location>
</feature>
<evidence type="ECO:0000313" key="2">
    <source>
        <dbReference type="EMBL" id="GID58081.1"/>
    </source>
</evidence>
<feature type="transmembrane region" description="Helical" evidence="1">
    <location>
        <begin position="251"/>
        <end position="270"/>
    </location>
</feature>
<accession>A0ABQ3XHW3</accession>
<feature type="transmembrane region" description="Helical" evidence="1">
    <location>
        <begin position="218"/>
        <end position="245"/>
    </location>
</feature>
<keyword evidence="1" id="KW-0812">Transmembrane</keyword>
<reference evidence="2 3" key="1">
    <citation type="submission" date="2021-01" db="EMBL/GenBank/DDBJ databases">
        <title>Whole genome shotgun sequence of Actinoplanes couchii NBRC 106145.</title>
        <authorList>
            <person name="Komaki H."/>
            <person name="Tamura T."/>
        </authorList>
    </citation>
    <scope>NUCLEOTIDE SEQUENCE [LARGE SCALE GENOMIC DNA]</scope>
    <source>
        <strain evidence="2 3">NBRC 106145</strain>
    </source>
</reference>